<sequence>MNEVEGVQGQLQCHACGGQCAFSPRARALLCRSCGTQHADALPDDPSAADETNYSDDMAGADLPTLVETRVHRCQSCGGSVVFTGAVLSTRCAYCDGPVVLTTQDSGYETMALIPFHIEEEAALAAARIWVTGRWARPNDLKVVVSKSRVAGLYAPFWTFDSHEAVHYWATYKARRGKTTRIRSTRGALGISFDDMLMPASHHVTPLIRDGILHEFDPAQLRPYGPAYLAGFAAERHHQSVAEGLRANAADKDLLIRNRIKTHVGKRVVKVTRYDAETTGVRYRRILLPVWMLHYQYRGKPMKVVVCGIHGRTFGERPFSRWKLAAYAAALSGGAVLAGLAWGAGGFL</sequence>
<dbReference type="RefSeq" id="WP_219503351.1">
    <property type="nucleotide sequence ID" value="NZ_JAHXDN010000003.1"/>
</dbReference>
<dbReference type="EMBL" id="JAHXDN010000003">
    <property type="protein sequence ID" value="MBW4708793.1"/>
    <property type="molecule type" value="Genomic_DNA"/>
</dbReference>
<evidence type="ECO:0000256" key="1">
    <source>
        <dbReference type="SAM" id="Phobius"/>
    </source>
</evidence>
<dbReference type="AlphaFoldDB" id="A0A9X1K2Q7"/>
<organism evidence="2 3">
    <name type="scientific">Roseobacter insulae</name>
    <dbReference type="NCBI Taxonomy" id="2859783"/>
    <lineage>
        <taxon>Bacteria</taxon>
        <taxon>Pseudomonadati</taxon>
        <taxon>Pseudomonadota</taxon>
        <taxon>Alphaproteobacteria</taxon>
        <taxon>Rhodobacterales</taxon>
        <taxon>Roseobacteraceae</taxon>
        <taxon>Roseobacter</taxon>
    </lineage>
</organism>
<name>A0A9X1K2Q7_9RHOB</name>
<evidence type="ECO:0000313" key="3">
    <source>
        <dbReference type="Proteomes" id="UP001138661"/>
    </source>
</evidence>
<gene>
    <name evidence="2" type="ORF">KX928_13470</name>
</gene>
<comment type="caution">
    <text evidence="2">The sequence shown here is derived from an EMBL/GenBank/DDBJ whole genome shotgun (WGS) entry which is preliminary data.</text>
</comment>
<evidence type="ECO:0000313" key="2">
    <source>
        <dbReference type="EMBL" id="MBW4708793.1"/>
    </source>
</evidence>
<keyword evidence="1" id="KW-0812">Transmembrane</keyword>
<feature type="transmembrane region" description="Helical" evidence="1">
    <location>
        <begin position="324"/>
        <end position="345"/>
    </location>
</feature>
<dbReference type="Proteomes" id="UP001138661">
    <property type="component" value="Unassembled WGS sequence"/>
</dbReference>
<protein>
    <recommendedName>
        <fullName evidence="4">Primosomal protein N' (Replication factor Y)-superfamily II helicase</fullName>
    </recommendedName>
</protein>
<keyword evidence="1" id="KW-0472">Membrane</keyword>
<accession>A0A9X1K2Q7</accession>
<proteinExistence type="predicted"/>
<reference evidence="2" key="1">
    <citation type="submission" date="2021-07" db="EMBL/GenBank/DDBJ databases">
        <title>Roseobacter insulae sp. nov., isolated from a tidal flat.</title>
        <authorList>
            <person name="Park S."/>
            <person name="Yoon J.-H."/>
        </authorList>
    </citation>
    <scope>NUCLEOTIDE SEQUENCE</scope>
    <source>
        <strain evidence="2">YSTF-M11</strain>
    </source>
</reference>
<keyword evidence="3" id="KW-1185">Reference proteome</keyword>
<keyword evidence="1" id="KW-1133">Transmembrane helix</keyword>
<evidence type="ECO:0008006" key="4">
    <source>
        <dbReference type="Google" id="ProtNLM"/>
    </source>
</evidence>